<dbReference type="SMART" id="SM00837">
    <property type="entry name" value="DPBB_1"/>
    <property type="match status" value="1"/>
</dbReference>
<dbReference type="SUPFAM" id="SSF50685">
    <property type="entry name" value="Barwin-like endoglucanases"/>
    <property type="match status" value="1"/>
</dbReference>
<accession>A0A2G5E385</accession>
<gene>
    <name evidence="7" type="ORF">AQUCO_01300749v1</name>
</gene>
<dbReference type="Gene3D" id="2.60.40.760">
    <property type="entry name" value="Expansin, cellulose-binding-like domain"/>
    <property type="match status" value="1"/>
</dbReference>
<dbReference type="Pfam" id="PF01357">
    <property type="entry name" value="Expansin_C"/>
    <property type="match status" value="1"/>
</dbReference>
<keyword evidence="8" id="KW-1185">Reference proteome</keyword>
<feature type="transmembrane region" description="Helical" evidence="4">
    <location>
        <begin position="6"/>
        <end position="28"/>
    </location>
</feature>
<dbReference type="STRING" id="218851.A0A2G5E385"/>
<sequence>MTAVLHQSSIFIFFAVIVMCFFQNITCFNPRLLNVSRFESDWSIAGATWYGPPNGSGSDGGACGYKSAVGRFPFSSMVSSAGPSLFKSGQGCGTCYQVKCTCNAACSQKPVTIVISDECPGCVSESAHLDMSGTAFGAMAISGKADQLRNVGVLQVQYRRTECNYPGRNHSRLSSVKFQIDVGANPYYLSTVVEYLNGDGNLASMELEEASNKNTWHQMDRLWGAVWKLNSGSELRAPFSIRMKAADCGKVLVANNVIPVGWKPGDIYWSHVNY</sequence>
<evidence type="ECO:0000259" key="5">
    <source>
        <dbReference type="PROSITE" id="PS50842"/>
    </source>
</evidence>
<reference evidence="7 8" key="1">
    <citation type="submission" date="2017-09" db="EMBL/GenBank/DDBJ databases">
        <title>WGS assembly of Aquilegia coerulea Goldsmith.</title>
        <authorList>
            <person name="Hodges S."/>
            <person name="Kramer E."/>
            <person name="Nordborg M."/>
            <person name="Tomkins J."/>
            <person name="Borevitz J."/>
            <person name="Derieg N."/>
            <person name="Yan J."/>
            <person name="Mihaltcheva S."/>
            <person name="Hayes R.D."/>
            <person name="Rokhsar D."/>
        </authorList>
    </citation>
    <scope>NUCLEOTIDE SEQUENCE [LARGE SCALE GENOMIC DNA]</scope>
    <source>
        <strain evidence="8">cv. Goldsmith</strain>
    </source>
</reference>
<dbReference type="InterPro" id="IPR009009">
    <property type="entry name" value="RlpA-like_DPBB"/>
</dbReference>
<dbReference type="CDD" id="cd22275">
    <property type="entry name" value="DPBB_EXPB_N"/>
    <property type="match status" value="1"/>
</dbReference>
<dbReference type="AlphaFoldDB" id="A0A2G5E385"/>
<dbReference type="Pfam" id="PF03330">
    <property type="entry name" value="DPBB_1"/>
    <property type="match status" value="1"/>
</dbReference>
<evidence type="ECO:0000259" key="6">
    <source>
        <dbReference type="PROSITE" id="PS50843"/>
    </source>
</evidence>
<protein>
    <recommendedName>
        <fullName evidence="9">Expansin-like EG45 domain-containing protein</fullName>
    </recommendedName>
</protein>
<dbReference type="PANTHER" id="PTHR31692:SF56">
    <property type="entry name" value="EXPANSIN-B2-RELATED"/>
    <property type="match status" value="1"/>
</dbReference>
<dbReference type="InterPro" id="IPR005795">
    <property type="entry name" value="LolPI"/>
</dbReference>
<dbReference type="OrthoDB" id="406505at2759"/>
<proteinExistence type="inferred from homology"/>
<evidence type="ECO:0000256" key="2">
    <source>
        <dbReference type="ARBA" id="ARBA00022525"/>
    </source>
</evidence>
<feature type="domain" description="Expansin-like EG45" evidence="5">
    <location>
        <begin position="60"/>
        <end position="168"/>
    </location>
</feature>
<keyword evidence="4" id="KW-0812">Transmembrane</keyword>
<keyword evidence="4" id="KW-1133">Transmembrane helix</keyword>
<organism evidence="7 8">
    <name type="scientific">Aquilegia coerulea</name>
    <name type="common">Rocky mountain columbine</name>
    <dbReference type="NCBI Taxonomy" id="218851"/>
    <lineage>
        <taxon>Eukaryota</taxon>
        <taxon>Viridiplantae</taxon>
        <taxon>Streptophyta</taxon>
        <taxon>Embryophyta</taxon>
        <taxon>Tracheophyta</taxon>
        <taxon>Spermatophyta</taxon>
        <taxon>Magnoliopsida</taxon>
        <taxon>Ranunculales</taxon>
        <taxon>Ranunculaceae</taxon>
        <taxon>Thalictroideae</taxon>
        <taxon>Aquilegia</taxon>
    </lineage>
</organism>
<dbReference type="PRINTS" id="PR00829">
    <property type="entry name" value="LOLP1ALLERGN"/>
</dbReference>
<dbReference type="Gene3D" id="2.40.40.10">
    <property type="entry name" value="RlpA-like domain"/>
    <property type="match status" value="1"/>
</dbReference>
<dbReference type="InterPro" id="IPR036908">
    <property type="entry name" value="RlpA-like_sf"/>
</dbReference>
<dbReference type="InterPro" id="IPR007112">
    <property type="entry name" value="Expansin/allergen_DPBB_dom"/>
</dbReference>
<name>A0A2G5E385_AQUCA</name>
<evidence type="ECO:0008006" key="9">
    <source>
        <dbReference type="Google" id="ProtNLM"/>
    </source>
</evidence>
<dbReference type="GO" id="GO:0005576">
    <property type="term" value="C:extracellular region"/>
    <property type="evidence" value="ECO:0007669"/>
    <property type="project" value="UniProtKB-SubCell"/>
</dbReference>
<keyword evidence="4" id="KW-0472">Membrane</keyword>
<dbReference type="PROSITE" id="PS50843">
    <property type="entry name" value="EXPANSIN_CBD"/>
    <property type="match status" value="1"/>
</dbReference>
<evidence type="ECO:0000256" key="4">
    <source>
        <dbReference type="SAM" id="Phobius"/>
    </source>
</evidence>
<dbReference type="SUPFAM" id="SSF49590">
    <property type="entry name" value="PHL pollen allergen"/>
    <property type="match status" value="1"/>
</dbReference>
<dbReference type="InParanoid" id="A0A2G5E385"/>
<dbReference type="Proteomes" id="UP000230069">
    <property type="component" value="Unassembled WGS sequence"/>
</dbReference>
<evidence type="ECO:0000256" key="1">
    <source>
        <dbReference type="ARBA" id="ARBA00004613"/>
    </source>
</evidence>
<evidence type="ECO:0000313" key="8">
    <source>
        <dbReference type="Proteomes" id="UP000230069"/>
    </source>
</evidence>
<keyword evidence="2" id="KW-0964">Secreted</keyword>
<evidence type="ECO:0000256" key="3">
    <source>
        <dbReference type="RuleBase" id="RU003460"/>
    </source>
</evidence>
<dbReference type="PANTHER" id="PTHR31692">
    <property type="entry name" value="EXPANSIN-B3"/>
    <property type="match status" value="1"/>
</dbReference>
<dbReference type="EMBL" id="KZ305030">
    <property type="protein sequence ID" value="PIA50219.1"/>
    <property type="molecule type" value="Genomic_DNA"/>
</dbReference>
<comment type="subcellular location">
    <subcellularLocation>
        <location evidence="1">Secreted</location>
    </subcellularLocation>
</comment>
<dbReference type="InterPro" id="IPR007117">
    <property type="entry name" value="Expansin_CBD"/>
</dbReference>
<dbReference type="PROSITE" id="PS50842">
    <property type="entry name" value="EXPANSIN_EG45"/>
    <property type="match status" value="1"/>
</dbReference>
<evidence type="ECO:0000313" key="7">
    <source>
        <dbReference type="EMBL" id="PIA50219.1"/>
    </source>
</evidence>
<dbReference type="PRINTS" id="PR01225">
    <property type="entry name" value="EXPANSNFAMLY"/>
</dbReference>
<comment type="similarity">
    <text evidence="3">Belongs to the expansin family.</text>
</comment>
<feature type="domain" description="Expansin-like CBD" evidence="6">
    <location>
        <begin position="187"/>
        <end position="270"/>
    </location>
</feature>
<dbReference type="InterPro" id="IPR036749">
    <property type="entry name" value="Expansin_CBD_sf"/>
</dbReference>
<dbReference type="InterPro" id="IPR007118">
    <property type="entry name" value="Expan_Lol_pI"/>
</dbReference>